<dbReference type="InterPro" id="IPR003961">
    <property type="entry name" value="FN3_dom"/>
</dbReference>
<dbReference type="KEGG" id="celz:E5225_17015"/>
<evidence type="ECO:0000313" key="10">
    <source>
        <dbReference type="EMBL" id="QCB95009.1"/>
    </source>
</evidence>
<dbReference type="GO" id="GO:0000272">
    <property type="term" value="P:polysaccharide catabolic process"/>
    <property type="evidence" value="ECO:0007669"/>
    <property type="project" value="UniProtKB-KW"/>
</dbReference>
<evidence type="ECO:0000259" key="9">
    <source>
        <dbReference type="PROSITE" id="PS51760"/>
    </source>
</evidence>
<evidence type="ECO:0000256" key="2">
    <source>
        <dbReference type="ARBA" id="ARBA00023277"/>
    </source>
</evidence>
<dbReference type="InterPro" id="IPR001000">
    <property type="entry name" value="GH10_dom"/>
</dbReference>
<dbReference type="CDD" id="cd00063">
    <property type="entry name" value="FN3"/>
    <property type="match status" value="1"/>
</dbReference>
<dbReference type="PANTHER" id="PTHR31490:SF90">
    <property type="entry name" value="ENDO-1,4-BETA-XYLANASE A"/>
    <property type="match status" value="1"/>
</dbReference>
<dbReference type="InterPro" id="IPR036116">
    <property type="entry name" value="FN3_sf"/>
</dbReference>
<evidence type="ECO:0000256" key="4">
    <source>
        <dbReference type="ARBA" id="ARBA00023326"/>
    </source>
</evidence>
<dbReference type="OrthoDB" id="9790784at2"/>
<keyword evidence="11" id="KW-1185">Reference proteome</keyword>
<keyword evidence="7" id="KW-1133">Transmembrane helix</keyword>
<dbReference type="GO" id="GO:0031176">
    <property type="term" value="F:endo-1,4-beta-xylanase activity"/>
    <property type="evidence" value="ECO:0007669"/>
    <property type="project" value="UniProtKB-EC"/>
</dbReference>
<reference evidence="10 11" key="1">
    <citation type="submission" date="2019-04" db="EMBL/GenBank/DDBJ databases">
        <title>Isolation and identification of Cellulomonas shaoxiangyii sp. Nov. isolated from feces of the Tibetan antelopes (Pantholops hodgsonii) in the Qinghai-Tibet plateau of China.</title>
        <authorList>
            <person name="Tian Z."/>
        </authorList>
    </citation>
    <scope>NUCLEOTIDE SEQUENCE [LARGE SCALE GENOMIC DNA]</scope>
    <source>
        <strain evidence="10 11">Z28</strain>
    </source>
</reference>
<dbReference type="EMBL" id="CP039291">
    <property type="protein sequence ID" value="QCB95009.1"/>
    <property type="molecule type" value="Genomic_DNA"/>
</dbReference>
<keyword evidence="1 5" id="KW-0378">Hydrolase</keyword>
<evidence type="ECO:0000256" key="3">
    <source>
        <dbReference type="ARBA" id="ARBA00023295"/>
    </source>
</evidence>
<evidence type="ECO:0000313" key="11">
    <source>
        <dbReference type="Proteomes" id="UP000296469"/>
    </source>
</evidence>
<feature type="domain" description="Fibronectin type-III" evidence="8">
    <location>
        <begin position="622"/>
        <end position="711"/>
    </location>
</feature>
<dbReference type="PROSITE" id="PS50853">
    <property type="entry name" value="FN3"/>
    <property type="match status" value="1"/>
</dbReference>
<dbReference type="AlphaFoldDB" id="A0A4P7SL24"/>
<name>A0A4P7SL24_9CELL</name>
<comment type="catalytic activity">
    <reaction evidence="5">
        <text>Endohydrolysis of (1-&gt;4)-beta-D-xylosidic linkages in xylans.</text>
        <dbReference type="EC" id="3.2.1.8"/>
    </reaction>
</comment>
<keyword evidence="7" id="KW-0472">Membrane</keyword>
<feature type="transmembrane region" description="Helical" evidence="7">
    <location>
        <begin position="48"/>
        <end position="69"/>
    </location>
</feature>
<evidence type="ECO:0000256" key="5">
    <source>
        <dbReference type="RuleBase" id="RU361174"/>
    </source>
</evidence>
<comment type="similarity">
    <text evidence="5">Belongs to the glycosyl hydrolase 10 (cellulase F) family.</text>
</comment>
<feature type="domain" description="GH10" evidence="9">
    <location>
        <begin position="83"/>
        <end position="427"/>
    </location>
</feature>
<dbReference type="Gene3D" id="2.60.40.10">
    <property type="entry name" value="Immunoglobulins"/>
    <property type="match status" value="1"/>
</dbReference>
<evidence type="ECO:0000256" key="7">
    <source>
        <dbReference type="SAM" id="Phobius"/>
    </source>
</evidence>
<dbReference type="SUPFAM" id="SSF49265">
    <property type="entry name" value="Fibronectin type III"/>
    <property type="match status" value="1"/>
</dbReference>
<feature type="region of interest" description="Disordered" evidence="6">
    <location>
        <begin position="1"/>
        <end position="45"/>
    </location>
</feature>
<gene>
    <name evidence="10" type="ORF">E5225_17015</name>
</gene>
<dbReference type="PRINTS" id="PR00134">
    <property type="entry name" value="GLHYDRLASE10"/>
</dbReference>
<dbReference type="SMART" id="SM00060">
    <property type="entry name" value="FN3"/>
    <property type="match status" value="1"/>
</dbReference>
<evidence type="ECO:0000259" key="8">
    <source>
        <dbReference type="PROSITE" id="PS50853"/>
    </source>
</evidence>
<dbReference type="PANTHER" id="PTHR31490">
    <property type="entry name" value="GLYCOSYL HYDROLASE"/>
    <property type="match status" value="1"/>
</dbReference>
<keyword evidence="7" id="KW-0812">Transmembrane</keyword>
<dbReference type="Pfam" id="PF00041">
    <property type="entry name" value="fn3"/>
    <property type="match status" value="1"/>
</dbReference>
<dbReference type="InterPro" id="IPR044846">
    <property type="entry name" value="GH10"/>
</dbReference>
<protein>
    <recommendedName>
        <fullName evidence="5">Beta-xylanase</fullName>
        <ecNumber evidence="5">3.2.1.8</ecNumber>
    </recommendedName>
</protein>
<evidence type="ECO:0000256" key="1">
    <source>
        <dbReference type="ARBA" id="ARBA00022801"/>
    </source>
</evidence>
<dbReference type="Proteomes" id="UP000296469">
    <property type="component" value="Chromosome"/>
</dbReference>
<organism evidence="10 11">
    <name type="scientific">Cellulomonas shaoxiangyii</name>
    <dbReference type="NCBI Taxonomy" id="2566013"/>
    <lineage>
        <taxon>Bacteria</taxon>
        <taxon>Bacillati</taxon>
        <taxon>Actinomycetota</taxon>
        <taxon>Actinomycetes</taxon>
        <taxon>Micrococcales</taxon>
        <taxon>Cellulomonadaceae</taxon>
        <taxon>Cellulomonas</taxon>
    </lineage>
</organism>
<dbReference type="SUPFAM" id="SSF51445">
    <property type="entry name" value="(Trans)glycosidases"/>
    <property type="match status" value="1"/>
</dbReference>
<proteinExistence type="inferred from homology"/>
<keyword evidence="2 5" id="KW-0119">Carbohydrate metabolism</keyword>
<dbReference type="EC" id="3.2.1.8" evidence="5"/>
<sequence length="813" mass="85418">MLPPPSPRNGAPGITGGPMSDPRRELTASGRGRPSRHPRRGRRVMRPVVAGLVAGLMTLTALGTGHAAVAPPEPELPPPGQTFEHYPPMKEVYADYFSFGIFGRGEMNGLIHNYASYTPGNEMKPESTQRDKGVFTFDAAEAAFAEHAARNPDLAFYGHTLAWHSQTPTWMWDAPPARFDQPGTFDRAVALENLNTHIETVLGHFGERLVAIDVVNEAVGTANPADWRASLAKGEGWYQALGAEWVELAFLKAAEVVDANGWDVKLTYNDFGLDSPAKARVVYEMVKDINARHAGVRPDGKPLIEVIGMQGHYGLATDVADVEENIRLFATLGNVEVNVTEMDIALPPGELTPENENNQGMKYAELFRIYRDYAAGPANTTGNPKVVTAVKLAGVRDVVTGWKGGEFAMPYDYDGNAKLALLGILYPDEFLATHEYIDTTGGQEPAPVPGVHVFDTSAGDPWSGANIVLGDDASAWPWSTTDDGEVAFRPEPGATYRVTVNYTAKGTTAIRVRWVRDNTNGGYTSADGALVNAHPYAANQVATQLPAYFNSGMVNMGSYDLVSEITMDGSQPADGLIGNIGVRGGGGGNAFSINRITVERVSPAGDEVLVTWPGAVAPPATPPAAPTDVRATAGDGAATVSWTPPAEDGGSPVTATTVTASPGGATCTTDATSCEVTGLTNGRAYTFTVVATNAAGDSAPSAPSASVTPSALPGTPRAVALTVSGQAQCVDGRPRVTVHVRNAERVPVVVAATTPWWTVAGTVLWPGASFEHTWTAPGTSVAAGHVNVTGVKVAGWQGALTTYQAGHAGAVCG</sequence>
<dbReference type="Pfam" id="PF00331">
    <property type="entry name" value="Glyco_hydro_10"/>
    <property type="match status" value="1"/>
</dbReference>
<evidence type="ECO:0000256" key="6">
    <source>
        <dbReference type="SAM" id="MobiDB-lite"/>
    </source>
</evidence>
<feature type="compositionally biased region" description="Basic residues" evidence="6">
    <location>
        <begin position="33"/>
        <end position="45"/>
    </location>
</feature>
<dbReference type="PROSITE" id="PS51760">
    <property type="entry name" value="GH10_2"/>
    <property type="match status" value="1"/>
</dbReference>
<keyword evidence="3 5" id="KW-0326">Glycosidase</keyword>
<keyword evidence="4 5" id="KW-0624">Polysaccharide degradation</keyword>
<dbReference type="InterPro" id="IPR017853">
    <property type="entry name" value="GH"/>
</dbReference>
<dbReference type="Gene3D" id="3.20.20.80">
    <property type="entry name" value="Glycosidases"/>
    <property type="match status" value="1"/>
</dbReference>
<dbReference type="SMART" id="SM00633">
    <property type="entry name" value="Glyco_10"/>
    <property type="match status" value="1"/>
</dbReference>
<dbReference type="InterPro" id="IPR013783">
    <property type="entry name" value="Ig-like_fold"/>
</dbReference>
<accession>A0A4P7SL24</accession>